<feature type="compositionally biased region" description="Low complexity" evidence="1">
    <location>
        <begin position="229"/>
        <end position="240"/>
    </location>
</feature>
<organism evidence="3 4">
    <name type="scientific">Podospora didyma</name>
    <dbReference type="NCBI Taxonomy" id="330526"/>
    <lineage>
        <taxon>Eukaryota</taxon>
        <taxon>Fungi</taxon>
        <taxon>Dikarya</taxon>
        <taxon>Ascomycota</taxon>
        <taxon>Pezizomycotina</taxon>
        <taxon>Sordariomycetes</taxon>
        <taxon>Sordariomycetidae</taxon>
        <taxon>Sordariales</taxon>
        <taxon>Podosporaceae</taxon>
        <taxon>Podospora</taxon>
    </lineage>
</organism>
<reference evidence="3" key="2">
    <citation type="submission" date="2023-06" db="EMBL/GenBank/DDBJ databases">
        <authorList>
            <consortium name="Lawrence Berkeley National Laboratory"/>
            <person name="Haridas S."/>
            <person name="Hensen N."/>
            <person name="Bonometti L."/>
            <person name="Westerberg I."/>
            <person name="Brannstrom I.O."/>
            <person name="Guillou S."/>
            <person name="Cros-Aarteil S."/>
            <person name="Calhoun S."/>
            <person name="Kuo A."/>
            <person name="Mondo S."/>
            <person name="Pangilinan J."/>
            <person name="Riley R."/>
            <person name="LaButti K."/>
            <person name="Andreopoulos B."/>
            <person name="Lipzen A."/>
            <person name="Chen C."/>
            <person name="Yanf M."/>
            <person name="Daum C."/>
            <person name="Ng V."/>
            <person name="Clum A."/>
            <person name="Steindorff A."/>
            <person name="Ohm R."/>
            <person name="Martin F."/>
            <person name="Silar P."/>
            <person name="Natvig D."/>
            <person name="Lalanne C."/>
            <person name="Gautier V."/>
            <person name="Ament-velasquez S.L."/>
            <person name="Kruys A."/>
            <person name="Hutchinson M.I."/>
            <person name="Powell A.J."/>
            <person name="Barry K."/>
            <person name="Miller A.N."/>
            <person name="Grigoriev I.V."/>
            <person name="Debuchy R."/>
            <person name="Gladieux P."/>
            <person name="Thoren M.H."/>
            <person name="Johannesson H."/>
        </authorList>
    </citation>
    <scope>NUCLEOTIDE SEQUENCE</scope>
    <source>
        <strain evidence="3">CBS 232.78</strain>
    </source>
</reference>
<evidence type="ECO:0000313" key="3">
    <source>
        <dbReference type="EMBL" id="KAK3368388.1"/>
    </source>
</evidence>
<feature type="compositionally biased region" description="Acidic residues" evidence="1">
    <location>
        <begin position="722"/>
        <end position="735"/>
    </location>
</feature>
<dbReference type="PANTHER" id="PTHR45691:SF6">
    <property type="entry name" value="PROTEIN DIAPHANOUS"/>
    <property type="match status" value="1"/>
</dbReference>
<dbReference type="InterPro" id="IPR054464">
    <property type="entry name" value="ULD_fung"/>
</dbReference>
<feature type="compositionally biased region" description="Low complexity" evidence="1">
    <location>
        <begin position="706"/>
        <end position="721"/>
    </location>
</feature>
<reference evidence="3" key="1">
    <citation type="journal article" date="2023" name="Mol. Phylogenet. Evol.">
        <title>Genome-scale phylogeny and comparative genomics of the fungal order Sordariales.</title>
        <authorList>
            <person name="Hensen N."/>
            <person name="Bonometti L."/>
            <person name="Westerberg I."/>
            <person name="Brannstrom I.O."/>
            <person name="Guillou S."/>
            <person name="Cros-Aarteil S."/>
            <person name="Calhoun S."/>
            <person name="Haridas S."/>
            <person name="Kuo A."/>
            <person name="Mondo S."/>
            <person name="Pangilinan J."/>
            <person name="Riley R."/>
            <person name="LaButti K."/>
            <person name="Andreopoulos B."/>
            <person name="Lipzen A."/>
            <person name="Chen C."/>
            <person name="Yan M."/>
            <person name="Daum C."/>
            <person name="Ng V."/>
            <person name="Clum A."/>
            <person name="Steindorff A."/>
            <person name="Ohm R.A."/>
            <person name="Martin F."/>
            <person name="Silar P."/>
            <person name="Natvig D.O."/>
            <person name="Lalanne C."/>
            <person name="Gautier V."/>
            <person name="Ament-Velasquez S.L."/>
            <person name="Kruys A."/>
            <person name="Hutchinson M.I."/>
            <person name="Powell A.J."/>
            <person name="Barry K."/>
            <person name="Miller A.N."/>
            <person name="Grigoriev I.V."/>
            <person name="Debuchy R."/>
            <person name="Gladieux P."/>
            <person name="Hiltunen Thoren M."/>
            <person name="Johannesson H."/>
        </authorList>
    </citation>
    <scope>NUCLEOTIDE SEQUENCE</scope>
    <source>
        <strain evidence="3">CBS 232.78</strain>
    </source>
</reference>
<gene>
    <name evidence="3" type="ORF">B0H63DRAFT_528757</name>
</gene>
<accession>A0AAE0K1L0</accession>
<feature type="compositionally biased region" description="Basic and acidic residues" evidence="1">
    <location>
        <begin position="345"/>
        <end position="377"/>
    </location>
</feature>
<evidence type="ECO:0000259" key="2">
    <source>
        <dbReference type="Pfam" id="PF22893"/>
    </source>
</evidence>
<feature type="region of interest" description="Disordered" evidence="1">
    <location>
        <begin position="219"/>
        <end position="388"/>
    </location>
</feature>
<dbReference type="GO" id="GO:0030041">
    <property type="term" value="P:actin filament polymerization"/>
    <property type="evidence" value="ECO:0007669"/>
    <property type="project" value="TreeGrafter"/>
</dbReference>
<protein>
    <recommendedName>
        <fullName evidence="2">Ubiquitin-like domain-containing protein</fullName>
    </recommendedName>
</protein>
<feature type="compositionally biased region" description="Low complexity" evidence="1">
    <location>
        <begin position="780"/>
        <end position="799"/>
    </location>
</feature>
<dbReference type="AlphaFoldDB" id="A0AAE0K1L0"/>
<dbReference type="GO" id="GO:0005884">
    <property type="term" value="C:actin filament"/>
    <property type="evidence" value="ECO:0007669"/>
    <property type="project" value="TreeGrafter"/>
</dbReference>
<feature type="compositionally biased region" description="Pro residues" evidence="1">
    <location>
        <begin position="595"/>
        <end position="628"/>
    </location>
</feature>
<feature type="compositionally biased region" description="Low complexity" evidence="1">
    <location>
        <begin position="378"/>
        <end position="387"/>
    </location>
</feature>
<comment type="caution">
    <text evidence="3">The sequence shown here is derived from an EMBL/GenBank/DDBJ whole genome shotgun (WGS) entry which is preliminary data.</text>
</comment>
<feature type="compositionally biased region" description="Pro residues" evidence="1">
    <location>
        <begin position="241"/>
        <end position="254"/>
    </location>
</feature>
<keyword evidence="4" id="KW-1185">Reference proteome</keyword>
<dbReference type="EMBL" id="JAULSW010000010">
    <property type="protein sequence ID" value="KAK3368388.1"/>
    <property type="molecule type" value="Genomic_DNA"/>
</dbReference>
<dbReference type="PANTHER" id="PTHR45691">
    <property type="entry name" value="PROTEIN DIAPHANOUS"/>
    <property type="match status" value="1"/>
</dbReference>
<feature type="compositionally biased region" description="Pro residues" evidence="1">
    <location>
        <begin position="637"/>
        <end position="651"/>
    </location>
</feature>
<feature type="region of interest" description="Disordered" evidence="1">
    <location>
        <begin position="593"/>
        <end position="735"/>
    </location>
</feature>
<dbReference type="InterPro" id="IPR051412">
    <property type="entry name" value="Formin_Homology_Diaphanous_sf"/>
</dbReference>
<dbReference type="Proteomes" id="UP001285441">
    <property type="component" value="Unassembled WGS sequence"/>
</dbReference>
<dbReference type="Pfam" id="PF22893">
    <property type="entry name" value="ULD_2"/>
    <property type="match status" value="1"/>
</dbReference>
<feature type="region of interest" description="Disordered" evidence="1">
    <location>
        <begin position="776"/>
        <end position="799"/>
    </location>
</feature>
<sequence length="799" mass="86602">MAEAAGAMGSIIDTIAYASQLATQIQTCAELTGKAGEELQYIGFEVMATASALRLLNEVIEADKTAAEEHRIFNNAGVASIKSLAADCEKLYSTIVVILRKACTPKDSSHKVAGVNPNDGLIPLRISISQMRWSWLSPRVTRCWEQLRWLEVGLLIHLKIAHLAELHVKTNPRPSGAFEKELDLRVAAGRLRNRQLHLARKYAKRQAKANKAHGLKAFLSGCPDKDVNTSSRVTSRSSSPAPAPAPFVEPPTPPATRVEPPVVSATSSTAMPGAISLLPPSPPPPEYSASVPLQNPPQPVLHSMPEFQAPQMPSMPCPTAKISDMASNNLGTEKSGAKSLLGEQPDEKPAARENKVESKDAASPEADTGKEPTKDAVPESAPVSPSSKFSTRFSKWIKNMFGSADNSLGGTSSQELEAYTLGASTSASDVPLKVPFGQQELKVALKKAQKGKKGSTWYSYVDMTAAQRRVVSGVANFARHEVKHERTCIGMEEHKKDGLIAEYLIFFSLPEPQLPVLFKCAVGRKFSFPYEHCKNYHNMRELINEAYLHVDIIGPHVLDGHFDLVGPNGELILPSMWNSTIRPGDAITMHMWPLNNPPPPRNRPRFGPPPGQRYGGPPRPMGAPPNWPRPDGRYPGAPMPPIGPPPGPPGRPMFIRPPGAGGPPPGFLGVMNPPPPPHRTRSRGIPPPQIIDVVPSRPRRSRRTRTVSSSSSDSSSSSTSSDDSDVEITREEEDELCIIDFERAAKREPGEGNIADMLRQFTNVKDVGSDLFETQDMWNSDTSSSSASTVSVTSTTSSL</sequence>
<feature type="domain" description="Ubiquitin-like" evidence="2">
    <location>
        <begin position="513"/>
        <end position="593"/>
    </location>
</feature>
<evidence type="ECO:0000256" key="1">
    <source>
        <dbReference type="SAM" id="MobiDB-lite"/>
    </source>
</evidence>
<name>A0AAE0K1L0_9PEZI</name>
<proteinExistence type="predicted"/>
<feature type="compositionally biased region" description="Pro residues" evidence="1">
    <location>
        <begin position="660"/>
        <end position="677"/>
    </location>
</feature>
<evidence type="ECO:0000313" key="4">
    <source>
        <dbReference type="Proteomes" id="UP001285441"/>
    </source>
</evidence>